<name>A0AAI9T1K6_9ASCO</name>
<evidence type="ECO:0000313" key="2">
    <source>
        <dbReference type="Proteomes" id="UP001202479"/>
    </source>
</evidence>
<evidence type="ECO:0008006" key="3">
    <source>
        <dbReference type="Google" id="ProtNLM"/>
    </source>
</evidence>
<dbReference type="Gene3D" id="3.40.50.12120">
    <property type="entry name" value="POC1 chaperone"/>
    <property type="match status" value="1"/>
</dbReference>
<evidence type="ECO:0000313" key="1">
    <source>
        <dbReference type="EMBL" id="KAI3406942.1"/>
    </source>
</evidence>
<dbReference type="GeneID" id="73377852"/>
<keyword evidence="2" id="KW-1185">Reference proteome</keyword>
<dbReference type="AlphaFoldDB" id="A0AAI9T1K6"/>
<gene>
    <name evidence="1" type="ORF">KGF56_000235</name>
</gene>
<organism evidence="1 2">
    <name type="scientific">Candida oxycetoniae</name>
    <dbReference type="NCBI Taxonomy" id="497107"/>
    <lineage>
        <taxon>Eukaryota</taxon>
        <taxon>Fungi</taxon>
        <taxon>Dikarya</taxon>
        <taxon>Ascomycota</taxon>
        <taxon>Saccharomycotina</taxon>
        <taxon>Pichiomycetes</taxon>
        <taxon>Debaryomycetaceae</taxon>
        <taxon>Candida/Lodderomyces clade</taxon>
        <taxon>Candida</taxon>
    </lineage>
</organism>
<dbReference type="Proteomes" id="UP001202479">
    <property type="component" value="Unassembled WGS sequence"/>
</dbReference>
<protein>
    <recommendedName>
        <fullName evidence="3">Proteasome assembly chaperone 1</fullName>
    </recommendedName>
</protein>
<accession>A0AAI9T1K6</accession>
<reference evidence="1" key="1">
    <citation type="journal article" date="2022" name="DNA Res.">
        <title>Genome analysis of five recently described species of the CUG-Ser clade uncovers Candida theae as a new hybrid lineage with pathogenic potential in the Candida parapsilosis species complex.</title>
        <authorList>
            <person name="Mixao V."/>
            <person name="Del Olmo V."/>
            <person name="Hegedusova E."/>
            <person name="Saus E."/>
            <person name="Pryszcz L."/>
            <person name="Cillingova A."/>
            <person name="Nosek J."/>
            <person name="Gabaldon T."/>
        </authorList>
    </citation>
    <scope>NUCLEOTIDE SEQUENCE</scope>
    <source>
        <strain evidence="1">CBS 10844</strain>
    </source>
</reference>
<dbReference type="RefSeq" id="XP_049182687.1">
    <property type="nucleotide sequence ID" value="XM_049323551.1"/>
</dbReference>
<dbReference type="InterPro" id="IPR038605">
    <property type="entry name" value="Pba1_sf"/>
</dbReference>
<dbReference type="Pfam" id="PF10450">
    <property type="entry name" value="POC1"/>
    <property type="match status" value="1"/>
</dbReference>
<dbReference type="GO" id="GO:0043248">
    <property type="term" value="P:proteasome assembly"/>
    <property type="evidence" value="ECO:0007669"/>
    <property type="project" value="InterPro"/>
</dbReference>
<dbReference type="EMBL" id="JAHUZD010000019">
    <property type="protein sequence ID" value="KAI3406942.1"/>
    <property type="molecule type" value="Genomic_DNA"/>
</dbReference>
<sequence>MLIKPITEVRNPRHTLDDDDLSNAQPCPFPEIRVVLDASSNDYDYIFVVPHTMKILQTELTKNHVVVGNIIVDYHQLYSSVEKESATTYDEDEQLYEAMKHESLKSRFPPKLELPIYLTKGVLSIVVPHFENVIIYNLLARQVVKHLDLNKEWILLAPSNLNNNQTINKLQLYADNANPVINNVPLLRPPHVITGFCAALLSQLNIVEAPLATALVLDSEGPLGFEKSDNDAIVDTATVLSSLFNIKNGEEYVKNVSLKVRKLNGYSNLGMYI</sequence>
<comment type="caution">
    <text evidence="1">The sequence shown here is derived from an EMBL/GenBank/DDBJ whole genome shotgun (WGS) entry which is preliminary data.</text>
</comment>
<dbReference type="InterPro" id="IPR018855">
    <property type="entry name" value="Psome_chaperone_1_fun"/>
</dbReference>
<proteinExistence type="predicted"/>